<evidence type="ECO:0000256" key="1">
    <source>
        <dbReference type="ARBA" id="ARBA00004651"/>
    </source>
</evidence>
<evidence type="ECO:0000256" key="5">
    <source>
        <dbReference type="ARBA" id="ARBA00022989"/>
    </source>
</evidence>
<dbReference type="InterPro" id="IPR002751">
    <property type="entry name" value="CbiM/NikMN"/>
</dbReference>
<keyword evidence="6 7" id="KW-0472">Membrane</keyword>
<evidence type="ECO:0000256" key="6">
    <source>
        <dbReference type="ARBA" id="ARBA00023136"/>
    </source>
</evidence>
<proteinExistence type="predicted"/>
<dbReference type="Pfam" id="PF01891">
    <property type="entry name" value="CbiM"/>
    <property type="match status" value="1"/>
</dbReference>
<feature type="transmembrane region" description="Helical" evidence="7">
    <location>
        <begin position="51"/>
        <end position="76"/>
    </location>
</feature>
<evidence type="ECO:0000313" key="8">
    <source>
        <dbReference type="EMBL" id="GAG69361.1"/>
    </source>
</evidence>
<keyword evidence="2" id="KW-0813">Transport</keyword>
<dbReference type="AlphaFoldDB" id="X1BBJ6"/>
<feature type="transmembrane region" description="Helical" evidence="7">
    <location>
        <begin position="22"/>
        <end position="39"/>
    </location>
</feature>
<evidence type="ECO:0000256" key="4">
    <source>
        <dbReference type="ARBA" id="ARBA00022692"/>
    </source>
</evidence>
<keyword evidence="3" id="KW-1003">Cell membrane</keyword>
<dbReference type="GO" id="GO:0000041">
    <property type="term" value="P:transition metal ion transport"/>
    <property type="evidence" value="ECO:0007669"/>
    <property type="project" value="InterPro"/>
</dbReference>
<reference evidence="8" key="1">
    <citation type="journal article" date="2014" name="Front. Microbiol.">
        <title>High frequency of phylogenetically diverse reductive dehalogenase-homologous genes in deep subseafloor sedimentary metagenomes.</title>
        <authorList>
            <person name="Kawai M."/>
            <person name="Futagami T."/>
            <person name="Toyoda A."/>
            <person name="Takaki Y."/>
            <person name="Nishi S."/>
            <person name="Hori S."/>
            <person name="Arai W."/>
            <person name="Tsubouchi T."/>
            <person name="Morono Y."/>
            <person name="Uchiyama I."/>
            <person name="Ito T."/>
            <person name="Fujiyama A."/>
            <person name="Inagaki F."/>
            <person name="Takami H."/>
        </authorList>
    </citation>
    <scope>NUCLEOTIDE SEQUENCE</scope>
    <source>
        <strain evidence="8">Expedition CK06-06</strain>
    </source>
</reference>
<accession>X1BBJ6</accession>
<dbReference type="PANTHER" id="PTHR34229">
    <property type="entry name" value="METAL TRANSPORT PROTEIN HI_1621-RELATED"/>
    <property type="match status" value="1"/>
</dbReference>
<dbReference type="GO" id="GO:0005886">
    <property type="term" value="C:plasma membrane"/>
    <property type="evidence" value="ECO:0007669"/>
    <property type="project" value="UniProtKB-SubCell"/>
</dbReference>
<sequence length="201" mass="20805">VASAGGLGYGVKEIRKKLGDKHIPLLGVTAAFIFAAQMLNFPIAGGTSGHFLGAALAAILLGPWASLIIMTVVLAIQCFGFADGGLTALGANVFNMGIIGGVLTYYLIFLPLKRTLPKTKRGFLTTSAITAWASVFIASIICALELSISGTSPLNVALPAMAGVHALIGIGEAIITSVVLAVVINVRPDLIREYSKPKEEA</sequence>
<dbReference type="EMBL" id="BART01000271">
    <property type="protein sequence ID" value="GAG69361.1"/>
    <property type="molecule type" value="Genomic_DNA"/>
</dbReference>
<evidence type="ECO:0000256" key="7">
    <source>
        <dbReference type="SAM" id="Phobius"/>
    </source>
</evidence>
<dbReference type="PANTHER" id="PTHR34229:SF1">
    <property type="entry name" value="METAL TRANSPORT PROTEIN HI_1621-RELATED"/>
    <property type="match status" value="1"/>
</dbReference>
<name>X1BBJ6_9ZZZZ</name>
<keyword evidence="4 7" id="KW-0812">Transmembrane</keyword>
<organism evidence="8">
    <name type="scientific">marine sediment metagenome</name>
    <dbReference type="NCBI Taxonomy" id="412755"/>
    <lineage>
        <taxon>unclassified sequences</taxon>
        <taxon>metagenomes</taxon>
        <taxon>ecological metagenomes</taxon>
    </lineage>
</organism>
<comment type="subcellular location">
    <subcellularLocation>
        <location evidence="1">Cell membrane</location>
        <topology evidence="1">Multi-pass membrane protein</topology>
    </subcellularLocation>
</comment>
<protein>
    <recommendedName>
        <fullName evidence="9">Cobalamin biosynthesis protein CbiM</fullName>
    </recommendedName>
</protein>
<feature type="transmembrane region" description="Helical" evidence="7">
    <location>
        <begin position="122"/>
        <end position="146"/>
    </location>
</feature>
<evidence type="ECO:0008006" key="9">
    <source>
        <dbReference type="Google" id="ProtNLM"/>
    </source>
</evidence>
<feature type="non-terminal residue" evidence="8">
    <location>
        <position position="1"/>
    </location>
</feature>
<dbReference type="Gene3D" id="1.10.1760.20">
    <property type="match status" value="1"/>
</dbReference>
<comment type="caution">
    <text evidence="8">The sequence shown here is derived from an EMBL/GenBank/DDBJ whole genome shotgun (WGS) entry which is preliminary data.</text>
</comment>
<evidence type="ECO:0000256" key="3">
    <source>
        <dbReference type="ARBA" id="ARBA00022475"/>
    </source>
</evidence>
<gene>
    <name evidence="8" type="ORF">S01H4_01484</name>
</gene>
<keyword evidence="5 7" id="KW-1133">Transmembrane helix</keyword>
<evidence type="ECO:0000256" key="2">
    <source>
        <dbReference type="ARBA" id="ARBA00022448"/>
    </source>
</evidence>
<feature type="transmembrane region" description="Helical" evidence="7">
    <location>
        <begin position="166"/>
        <end position="186"/>
    </location>
</feature>
<feature type="transmembrane region" description="Helical" evidence="7">
    <location>
        <begin position="88"/>
        <end position="110"/>
    </location>
</feature>